<feature type="domain" description="Amidohydrolase-related" evidence="2">
    <location>
        <begin position="47"/>
        <end position="423"/>
    </location>
</feature>
<evidence type="ECO:0000259" key="2">
    <source>
        <dbReference type="Pfam" id="PF01979"/>
    </source>
</evidence>
<name>A0A7C4YGU0_UNCW3</name>
<evidence type="ECO:0000256" key="1">
    <source>
        <dbReference type="ARBA" id="ARBA00008829"/>
    </source>
</evidence>
<dbReference type="GO" id="GO:0004038">
    <property type="term" value="F:allantoinase activity"/>
    <property type="evidence" value="ECO:0007669"/>
    <property type="project" value="TreeGrafter"/>
</dbReference>
<dbReference type="GO" id="GO:0006145">
    <property type="term" value="P:purine nucleobase catabolic process"/>
    <property type="evidence" value="ECO:0007669"/>
    <property type="project" value="TreeGrafter"/>
</dbReference>
<dbReference type="Gene3D" id="3.20.20.140">
    <property type="entry name" value="Metal-dependent hydrolases"/>
    <property type="match status" value="1"/>
</dbReference>
<dbReference type="SUPFAM" id="SSF51556">
    <property type="entry name" value="Metallo-dependent hydrolases"/>
    <property type="match status" value="1"/>
</dbReference>
<gene>
    <name evidence="3" type="ORF">ENV67_08435</name>
</gene>
<dbReference type="InterPro" id="IPR011059">
    <property type="entry name" value="Metal-dep_hydrolase_composite"/>
</dbReference>
<sequence>MVFKNCLIALPDSDDFVNADIREENGIIVEIGKNLNGKEGIDLKNLLVFPGGIDAHTHFNEPGFEEREEFLTGSMGGISSGITMVIDMPCTSIPPVTNIQNLLTKLKKIEGKSYVDYGLFGGVSGNSFDEFEENMRGLKDYVSGFKTYFLSGMETFNELDHFQFENVLRIAKEIKKPVLLHAEDPLYVRSATEKFKKLGDKPLYYYYSRPEIAEIISVQNACRINEKIGAELHFVHISSSESVDIISKYDNVTCETGPHYLEFSSEELERFGPILKTAPVVKSSENRERLREKFIKGEIFYIASDHAPAPSSEKIGKNIWEAYSGIPGIETLYIYTLSEFLFKKKIGLKDFLKLTSENPAKRFNIFKRKGSIEIGKDCDLVVVNPDGETVVKGERFFSKGKLTPFEGMRFKGVIEMTILRGNIAFKNPDYFSKPSGIFIKPEVKNG</sequence>
<dbReference type="PANTHER" id="PTHR43668">
    <property type="entry name" value="ALLANTOINASE"/>
    <property type="match status" value="1"/>
</dbReference>
<dbReference type="SUPFAM" id="SSF51338">
    <property type="entry name" value="Composite domain of metallo-dependent hydrolases"/>
    <property type="match status" value="1"/>
</dbReference>
<dbReference type="GO" id="GO:0005737">
    <property type="term" value="C:cytoplasm"/>
    <property type="evidence" value="ECO:0007669"/>
    <property type="project" value="TreeGrafter"/>
</dbReference>
<comment type="similarity">
    <text evidence="1">Belongs to the metallo-dependent hydrolases superfamily. Hydantoinase/dihydropyrimidinase family.</text>
</comment>
<evidence type="ECO:0000313" key="3">
    <source>
        <dbReference type="EMBL" id="HGW92545.1"/>
    </source>
</evidence>
<protein>
    <submittedName>
        <fullName evidence="3">Dihydroorotase</fullName>
    </submittedName>
</protein>
<dbReference type="PANTHER" id="PTHR43668:SF2">
    <property type="entry name" value="ALLANTOINASE"/>
    <property type="match status" value="1"/>
</dbReference>
<dbReference type="FunFam" id="3.20.20.140:FF:000174">
    <property type="entry name" value="Dihydropyrimidinase-related protein 2"/>
    <property type="match status" value="1"/>
</dbReference>
<comment type="caution">
    <text evidence="3">The sequence shown here is derived from an EMBL/GenBank/DDBJ whole genome shotgun (WGS) entry which is preliminary data.</text>
</comment>
<dbReference type="AlphaFoldDB" id="A0A7C4YGU0"/>
<dbReference type="Gene3D" id="2.30.40.10">
    <property type="entry name" value="Urease, subunit C, domain 1"/>
    <property type="match status" value="1"/>
</dbReference>
<dbReference type="InterPro" id="IPR050138">
    <property type="entry name" value="DHOase/Allantoinase_Hydrolase"/>
</dbReference>
<reference evidence="3" key="1">
    <citation type="journal article" date="2020" name="mSystems">
        <title>Genome- and Community-Level Interaction Insights into Carbon Utilization and Element Cycling Functions of Hydrothermarchaeota in Hydrothermal Sediment.</title>
        <authorList>
            <person name="Zhou Z."/>
            <person name="Liu Y."/>
            <person name="Xu W."/>
            <person name="Pan J."/>
            <person name="Luo Z.H."/>
            <person name="Li M."/>
        </authorList>
    </citation>
    <scope>NUCLEOTIDE SEQUENCE [LARGE SCALE GENOMIC DNA]</scope>
    <source>
        <strain evidence="3">SpSt-780</strain>
    </source>
</reference>
<dbReference type="InterPro" id="IPR032466">
    <property type="entry name" value="Metal_Hydrolase"/>
</dbReference>
<proteinExistence type="inferred from homology"/>
<dbReference type="Pfam" id="PF01979">
    <property type="entry name" value="Amidohydro_1"/>
    <property type="match status" value="1"/>
</dbReference>
<accession>A0A7C4YGU0</accession>
<organism evidence="3">
    <name type="scientific">candidate division WOR-3 bacterium</name>
    <dbReference type="NCBI Taxonomy" id="2052148"/>
    <lineage>
        <taxon>Bacteria</taxon>
        <taxon>Bacteria division WOR-3</taxon>
    </lineage>
</organism>
<dbReference type="EMBL" id="DTHG01000102">
    <property type="protein sequence ID" value="HGW92545.1"/>
    <property type="molecule type" value="Genomic_DNA"/>
</dbReference>
<dbReference type="InterPro" id="IPR006680">
    <property type="entry name" value="Amidohydro-rel"/>
</dbReference>